<dbReference type="AlphaFoldDB" id="A0A397HY81"/>
<feature type="region of interest" description="Disordered" evidence="1">
    <location>
        <begin position="91"/>
        <end position="115"/>
    </location>
</feature>
<comment type="caution">
    <text evidence="2">The sequence shown here is derived from an EMBL/GenBank/DDBJ whole genome shotgun (WGS) entry which is preliminary data.</text>
</comment>
<feature type="compositionally biased region" description="Polar residues" evidence="1">
    <location>
        <begin position="104"/>
        <end position="115"/>
    </location>
</feature>
<keyword evidence="3" id="KW-1185">Reference proteome</keyword>
<sequence>MMKDMLDDLLLKFYYANHKLFIIGIQVYMTEVQIYMMEKREIYFLHHLKSFELPITFSSYNNLKFALRTMWNIRGLVNSLIREFDIILEDNDGFKTPPRRVSDNMKTQNNQKRNN</sequence>
<gene>
    <name evidence="2" type="ORF">Glove_303g115</name>
</gene>
<dbReference type="OrthoDB" id="2391378at2759"/>
<evidence type="ECO:0000313" key="3">
    <source>
        <dbReference type="Proteomes" id="UP000266861"/>
    </source>
</evidence>
<evidence type="ECO:0000256" key="1">
    <source>
        <dbReference type="SAM" id="MobiDB-lite"/>
    </source>
</evidence>
<organism evidence="2 3">
    <name type="scientific">Diversispora epigaea</name>
    <dbReference type="NCBI Taxonomy" id="1348612"/>
    <lineage>
        <taxon>Eukaryota</taxon>
        <taxon>Fungi</taxon>
        <taxon>Fungi incertae sedis</taxon>
        <taxon>Mucoromycota</taxon>
        <taxon>Glomeromycotina</taxon>
        <taxon>Glomeromycetes</taxon>
        <taxon>Diversisporales</taxon>
        <taxon>Diversisporaceae</taxon>
        <taxon>Diversispora</taxon>
    </lineage>
</organism>
<proteinExistence type="predicted"/>
<reference evidence="2 3" key="1">
    <citation type="submission" date="2018-08" db="EMBL/GenBank/DDBJ databases">
        <title>Genome and evolution of the arbuscular mycorrhizal fungus Diversispora epigaea (formerly Glomus versiforme) and its bacterial endosymbionts.</title>
        <authorList>
            <person name="Sun X."/>
            <person name="Fei Z."/>
            <person name="Harrison M."/>
        </authorList>
    </citation>
    <scope>NUCLEOTIDE SEQUENCE [LARGE SCALE GENOMIC DNA]</scope>
    <source>
        <strain evidence="2 3">IT104</strain>
    </source>
</reference>
<evidence type="ECO:0000313" key="2">
    <source>
        <dbReference type="EMBL" id="RHZ66968.1"/>
    </source>
</evidence>
<name>A0A397HY81_9GLOM</name>
<accession>A0A397HY81</accession>
<protein>
    <submittedName>
        <fullName evidence="2">Uncharacterized protein</fullName>
    </submittedName>
</protein>
<dbReference type="EMBL" id="PQFF01000277">
    <property type="protein sequence ID" value="RHZ66968.1"/>
    <property type="molecule type" value="Genomic_DNA"/>
</dbReference>
<dbReference type="Proteomes" id="UP000266861">
    <property type="component" value="Unassembled WGS sequence"/>
</dbReference>